<protein>
    <submittedName>
        <fullName evidence="10">Cytochrome O ubiquinol oxidase</fullName>
    </submittedName>
</protein>
<dbReference type="GO" id="GO:0004129">
    <property type="term" value="F:cytochrome-c oxidase activity"/>
    <property type="evidence" value="ECO:0007669"/>
    <property type="project" value="InterPro"/>
</dbReference>
<keyword evidence="5 8" id="KW-1133">Transmembrane helix</keyword>
<keyword evidence="3" id="KW-1003">Cell membrane</keyword>
<feature type="transmembrane region" description="Helical" evidence="8">
    <location>
        <begin position="193"/>
        <end position="210"/>
    </location>
</feature>
<dbReference type="Proteomes" id="UP000305654">
    <property type="component" value="Unassembled WGS sequence"/>
</dbReference>
<evidence type="ECO:0000259" key="9">
    <source>
        <dbReference type="PROSITE" id="PS50253"/>
    </source>
</evidence>
<keyword evidence="11" id="KW-1185">Reference proteome</keyword>
<evidence type="ECO:0000256" key="8">
    <source>
        <dbReference type="SAM" id="Phobius"/>
    </source>
</evidence>
<dbReference type="AlphaFoldDB" id="A0A5R9JC48"/>
<dbReference type="PROSITE" id="PS50253">
    <property type="entry name" value="COX3"/>
    <property type="match status" value="1"/>
</dbReference>
<dbReference type="InterPro" id="IPR000298">
    <property type="entry name" value="Cyt_c_oxidase-like_su3"/>
</dbReference>
<evidence type="ECO:0000256" key="1">
    <source>
        <dbReference type="ARBA" id="ARBA00004651"/>
    </source>
</evidence>
<feature type="transmembrane region" description="Helical" evidence="8">
    <location>
        <begin position="108"/>
        <end position="128"/>
    </location>
</feature>
<evidence type="ECO:0000256" key="5">
    <source>
        <dbReference type="ARBA" id="ARBA00022989"/>
    </source>
</evidence>
<comment type="similarity">
    <text evidence="2 7">Belongs to the cytochrome c oxidase subunit 3 family.</text>
</comment>
<dbReference type="RefSeq" id="WP_138325030.1">
    <property type="nucleotide sequence ID" value="NZ_VCDI01000002.1"/>
</dbReference>
<evidence type="ECO:0000256" key="4">
    <source>
        <dbReference type="ARBA" id="ARBA00022692"/>
    </source>
</evidence>
<evidence type="ECO:0000313" key="11">
    <source>
        <dbReference type="Proteomes" id="UP000305654"/>
    </source>
</evidence>
<dbReference type="SUPFAM" id="SSF81452">
    <property type="entry name" value="Cytochrome c oxidase subunit III-like"/>
    <property type="match status" value="1"/>
</dbReference>
<evidence type="ECO:0000256" key="2">
    <source>
        <dbReference type="ARBA" id="ARBA00010581"/>
    </source>
</evidence>
<dbReference type="GO" id="GO:0019646">
    <property type="term" value="P:aerobic electron transport chain"/>
    <property type="evidence" value="ECO:0007669"/>
    <property type="project" value="InterPro"/>
</dbReference>
<feature type="transmembrane region" description="Helical" evidence="8">
    <location>
        <begin position="77"/>
        <end position="96"/>
    </location>
</feature>
<proteinExistence type="inferred from homology"/>
<dbReference type="OrthoDB" id="9810850at2"/>
<evidence type="ECO:0000313" key="10">
    <source>
        <dbReference type="EMBL" id="TLU72956.1"/>
    </source>
</evidence>
<dbReference type="InterPro" id="IPR035973">
    <property type="entry name" value="Cyt_c_oxidase_su3-like_sf"/>
</dbReference>
<reference evidence="10 11" key="1">
    <citation type="submission" date="2019-05" db="EMBL/GenBank/DDBJ databases">
        <authorList>
            <person name="Pankratov T."/>
            <person name="Grouzdev D."/>
        </authorList>
    </citation>
    <scope>NUCLEOTIDE SEQUENCE [LARGE SCALE GENOMIC DNA]</scope>
    <source>
        <strain evidence="10 11">KEBCLARHB70R</strain>
    </source>
</reference>
<dbReference type="Pfam" id="PF00510">
    <property type="entry name" value="COX3"/>
    <property type="match status" value="1"/>
</dbReference>
<dbReference type="InterPro" id="IPR013833">
    <property type="entry name" value="Cyt_c_oxidase_su3_a-hlx"/>
</dbReference>
<evidence type="ECO:0000256" key="6">
    <source>
        <dbReference type="ARBA" id="ARBA00023136"/>
    </source>
</evidence>
<dbReference type="GO" id="GO:0005886">
    <property type="term" value="C:plasma membrane"/>
    <property type="evidence" value="ECO:0007669"/>
    <property type="project" value="UniProtKB-SubCell"/>
</dbReference>
<gene>
    <name evidence="10" type="ORF">FE263_05760</name>
</gene>
<accession>A0A5R9JC48</accession>
<evidence type="ECO:0000256" key="3">
    <source>
        <dbReference type="ARBA" id="ARBA00022475"/>
    </source>
</evidence>
<feature type="transmembrane region" description="Helical" evidence="8">
    <location>
        <begin position="148"/>
        <end position="172"/>
    </location>
</feature>
<comment type="subcellular location">
    <subcellularLocation>
        <location evidence="1 7">Cell membrane</location>
        <topology evidence="1 7">Multi-pass membrane protein</topology>
    </subcellularLocation>
</comment>
<name>A0A5R9JC48_9PROT</name>
<dbReference type="EMBL" id="VCDI01000002">
    <property type="protein sequence ID" value="TLU72956.1"/>
    <property type="molecule type" value="Genomic_DNA"/>
</dbReference>
<dbReference type="InterPro" id="IPR024791">
    <property type="entry name" value="Cyt_c/ubiquinol_Oxase_su3"/>
</dbReference>
<comment type="caution">
    <text evidence="10">The sequence shown here is derived from an EMBL/GenBank/DDBJ whole genome shotgun (WGS) entry which is preliminary data.</text>
</comment>
<feature type="transmembrane region" description="Helical" evidence="8">
    <location>
        <begin position="37"/>
        <end position="57"/>
    </location>
</feature>
<sequence>MSSYDWGLHDPVPGPQTRLWDEADHEHDLMSTRLFGFWLYMLSDSLIFAALFTAYEVLTFPMSFAGGPTPRDVASPIYGYAETIVLFTSVLAYGMVMVNLKKERTRPAMAWLALSLAIGLGFIGMEYHELHDVALAGGPPQRSGFLSIFWAIVVVHGVHLAIGLLWMVVMLVQIARQGFTQLVTYRLANLKVYWLYQGLIWTFVYTFVYLRGSI</sequence>
<evidence type="ECO:0000256" key="7">
    <source>
        <dbReference type="RuleBase" id="RU003376"/>
    </source>
</evidence>
<dbReference type="PANTHER" id="PTHR11403:SF2">
    <property type="entry name" value="CYTOCHROME BO(3) UBIQUINOL OXIDASE SUBUNIT 3"/>
    <property type="match status" value="1"/>
</dbReference>
<organism evidence="10 11">
    <name type="scientific">Lichenicoccus roseus</name>
    <dbReference type="NCBI Taxonomy" id="2683649"/>
    <lineage>
        <taxon>Bacteria</taxon>
        <taxon>Pseudomonadati</taxon>
        <taxon>Pseudomonadota</taxon>
        <taxon>Alphaproteobacteria</taxon>
        <taxon>Acetobacterales</taxon>
        <taxon>Acetobacteraceae</taxon>
        <taxon>Lichenicoccus</taxon>
    </lineage>
</organism>
<keyword evidence="6 8" id="KW-0472">Membrane</keyword>
<keyword evidence="4 7" id="KW-0812">Transmembrane</keyword>
<dbReference type="PANTHER" id="PTHR11403">
    <property type="entry name" value="CYTOCHROME C OXIDASE SUBUNIT III"/>
    <property type="match status" value="1"/>
</dbReference>
<dbReference type="Gene3D" id="1.20.120.80">
    <property type="entry name" value="Cytochrome c oxidase, subunit III, four-helix bundle"/>
    <property type="match status" value="1"/>
</dbReference>
<feature type="domain" description="Heme-copper oxidase subunit III family profile" evidence="9">
    <location>
        <begin position="1"/>
        <end position="213"/>
    </location>
</feature>